<proteinExistence type="predicted"/>
<dbReference type="OrthoDB" id="2434051at2759"/>
<keyword evidence="2" id="KW-0472">Membrane</keyword>
<gene>
    <name evidence="3" type="ORF">C2G38_2203645</name>
</gene>
<accession>A0A397UV08</accession>
<feature type="transmembrane region" description="Helical" evidence="2">
    <location>
        <begin position="180"/>
        <end position="195"/>
    </location>
</feature>
<dbReference type="STRING" id="44941.A0A397UV08"/>
<reference evidence="3 4" key="1">
    <citation type="submission" date="2018-06" db="EMBL/GenBank/DDBJ databases">
        <title>Comparative genomics reveals the genomic features of Rhizophagus irregularis, R. cerebriforme, R. diaphanum and Gigaspora rosea, and their symbiotic lifestyle signature.</title>
        <authorList>
            <person name="Morin E."/>
            <person name="San Clemente H."/>
            <person name="Chen E.C.H."/>
            <person name="De La Providencia I."/>
            <person name="Hainaut M."/>
            <person name="Kuo A."/>
            <person name="Kohler A."/>
            <person name="Murat C."/>
            <person name="Tang N."/>
            <person name="Roy S."/>
            <person name="Loubradou J."/>
            <person name="Henrissat B."/>
            <person name="Grigoriev I.V."/>
            <person name="Corradi N."/>
            <person name="Roux C."/>
            <person name="Martin F.M."/>
        </authorList>
    </citation>
    <scope>NUCLEOTIDE SEQUENCE [LARGE SCALE GENOMIC DNA]</scope>
    <source>
        <strain evidence="3 4">DAOM 194757</strain>
    </source>
</reference>
<protein>
    <recommendedName>
        <fullName evidence="5">Transmembrane protein</fullName>
    </recommendedName>
</protein>
<evidence type="ECO:0008006" key="5">
    <source>
        <dbReference type="Google" id="ProtNLM"/>
    </source>
</evidence>
<feature type="transmembrane region" description="Helical" evidence="2">
    <location>
        <begin position="150"/>
        <end position="174"/>
    </location>
</feature>
<dbReference type="AlphaFoldDB" id="A0A397UV08"/>
<dbReference type="Proteomes" id="UP000266673">
    <property type="component" value="Unassembled WGS sequence"/>
</dbReference>
<keyword evidence="4" id="KW-1185">Reference proteome</keyword>
<name>A0A397UV08_9GLOM</name>
<feature type="transmembrane region" description="Helical" evidence="2">
    <location>
        <begin position="115"/>
        <end position="138"/>
    </location>
</feature>
<organism evidence="3 4">
    <name type="scientific">Gigaspora rosea</name>
    <dbReference type="NCBI Taxonomy" id="44941"/>
    <lineage>
        <taxon>Eukaryota</taxon>
        <taxon>Fungi</taxon>
        <taxon>Fungi incertae sedis</taxon>
        <taxon>Mucoromycota</taxon>
        <taxon>Glomeromycotina</taxon>
        <taxon>Glomeromycetes</taxon>
        <taxon>Diversisporales</taxon>
        <taxon>Gigasporaceae</taxon>
        <taxon>Gigaspora</taxon>
    </lineage>
</organism>
<comment type="caution">
    <text evidence="3">The sequence shown here is derived from an EMBL/GenBank/DDBJ whole genome shotgun (WGS) entry which is preliminary data.</text>
</comment>
<keyword evidence="2" id="KW-0812">Transmembrane</keyword>
<evidence type="ECO:0000313" key="3">
    <source>
        <dbReference type="EMBL" id="RIB11353.1"/>
    </source>
</evidence>
<evidence type="ECO:0000256" key="1">
    <source>
        <dbReference type="SAM" id="MobiDB-lite"/>
    </source>
</evidence>
<sequence length="246" mass="28127">MKGSYSNIFIRNTINWVDRSSHPSSSVLEPKEDKVLSPTQGNSSVSEYIKMIKLYSISVSMDLDDIDVKEKFLVRLSPDNKKRVEEFGIKKPFSFIVLSSSFGSIFGRHLVVPLVVVWCLWSLFGGAFSRCLVFGGAFGRSLVEAFGRRLLVLFVVVCWCLDRCWVVLLNVVWWCFDRCLVSLFGSAFIVAWWTYDESYIESHIKNGCKLQEDSAIHKAYISRVFTHTTHGRAPRRDIVARDLFST</sequence>
<feature type="region of interest" description="Disordered" evidence="1">
    <location>
        <begin position="19"/>
        <end position="41"/>
    </location>
</feature>
<evidence type="ECO:0000256" key="2">
    <source>
        <dbReference type="SAM" id="Phobius"/>
    </source>
</evidence>
<keyword evidence="2" id="KW-1133">Transmembrane helix</keyword>
<dbReference type="EMBL" id="QKWP01001142">
    <property type="protein sequence ID" value="RIB11353.1"/>
    <property type="molecule type" value="Genomic_DNA"/>
</dbReference>
<evidence type="ECO:0000313" key="4">
    <source>
        <dbReference type="Proteomes" id="UP000266673"/>
    </source>
</evidence>